<dbReference type="eggNOG" id="ENOG502SC5Q">
    <property type="taxonomic scope" value="Eukaryota"/>
</dbReference>
<proteinExistence type="predicted"/>
<dbReference type="PROSITE" id="PS50088">
    <property type="entry name" value="ANK_REPEAT"/>
    <property type="match status" value="1"/>
</dbReference>
<dbReference type="SUPFAM" id="SSF48403">
    <property type="entry name" value="Ankyrin repeat"/>
    <property type="match status" value="1"/>
</dbReference>
<feature type="compositionally biased region" description="Basic and acidic residues" evidence="2">
    <location>
        <begin position="1"/>
        <end position="18"/>
    </location>
</feature>
<gene>
    <name evidence="3" type="ORF">THAOC_00826</name>
</gene>
<dbReference type="AlphaFoldDB" id="K0TR83"/>
<comment type="caution">
    <text evidence="3">The sequence shown here is derived from an EMBL/GenBank/DDBJ whole genome shotgun (WGS) entry which is preliminary data.</text>
</comment>
<feature type="repeat" description="ANK" evidence="1">
    <location>
        <begin position="203"/>
        <end position="230"/>
    </location>
</feature>
<sequence>TGAQSKEHGPSEETRSTDSADAEGPAGAGGAALKGRVTGIFIVVGRCSSFPNRGRCLAITDRWSWSGSYPSAATQRSLLTGWKPKFSRPKDHQRKRCPLCRATIPPSQEQISQMRLRRQLMKNRSDPDYERHARKVKQFEEEYGEDWDGTMIKYDRDFVNIPLYIFQALGKGNLQAVLQWLGKGKVRERVNAKFEEGGNIGLLHIAAMIKQHDLMSYLLLNGADVNILDSAGHSVLRAFCLDESNPSQLVRLILSWGAELFEKGERVTKERKLALRQEISAKGNVEISNLISTELGGRRCEIVSAPNTHDDLVGKTCVVEEYIEISDQYKVRMEFTNEVLLLGVDNLKRRDRTPQDPGYYIECKNNRLIRRDLSVGELSKVDPDAEAKAEQAAADLLAELGLEDLDGPSSSARTKNNQPASSGGKKKKRGGKKKGRK</sequence>
<dbReference type="PROSITE" id="PS50297">
    <property type="entry name" value="ANK_REP_REGION"/>
    <property type="match status" value="1"/>
</dbReference>
<organism evidence="3 4">
    <name type="scientific">Thalassiosira oceanica</name>
    <name type="common">Marine diatom</name>
    <dbReference type="NCBI Taxonomy" id="159749"/>
    <lineage>
        <taxon>Eukaryota</taxon>
        <taxon>Sar</taxon>
        <taxon>Stramenopiles</taxon>
        <taxon>Ochrophyta</taxon>
        <taxon>Bacillariophyta</taxon>
        <taxon>Coscinodiscophyceae</taxon>
        <taxon>Thalassiosirophycidae</taxon>
        <taxon>Thalassiosirales</taxon>
        <taxon>Thalassiosiraceae</taxon>
        <taxon>Thalassiosira</taxon>
    </lineage>
</organism>
<dbReference type="Gene3D" id="1.25.40.20">
    <property type="entry name" value="Ankyrin repeat-containing domain"/>
    <property type="match status" value="1"/>
</dbReference>
<dbReference type="OrthoDB" id="29886at2759"/>
<accession>K0TR83</accession>
<dbReference type="Proteomes" id="UP000266841">
    <property type="component" value="Unassembled WGS sequence"/>
</dbReference>
<feature type="region of interest" description="Disordered" evidence="2">
    <location>
        <begin position="1"/>
        <end position="31"/>
    </location>
</feature>
<reference evidence="3 4" key="1">
    <citation type="journal article" date="2012" name="Genome Biol.">
        <title>Genome and low-iron response of an oceanic diatom adapted to chronic iron limitation.</title>
        <authorList>
            <person name="Lommer M."/>
            <person name="Specht M."/>
            <person name="Roy A.S."/>
            <person name="Kraemer L."/>
            <person name="Andreson R."/>
            <person name="Gutowska M.A."/>
            <person name="Wolf J."/>
            <person name="Bergner S.V."/>
            <person name="Schilhabel M.B."/>
            <person name="Klostermeier U.C."/>
            <person name="Beiko R.G."/>
            <person name="Rosenstiel P."/>
            <person name="Hippler M."/>
            <person name="Laroche J."/>
        </authorList>
    </citation>
    <scope>NUCLEOTIDE SEQUENCE [LARGE SCALE GENOMIC DNA]</scope>
    <source>
        <strain evidence="3 4">CCMP1005</strain>
    </source>
</reference>
<dbReference type="InterPro" id="IPR036770">
    <property type="entry name" value="Ankyrin_rpt-contain_sf"/>
</dbReference>
<dbReference type="InterPro" id="IPR002110">
    <property type="entry name" value="Ankyrin_rpt"/>
</dbReference>
<feature type="region of interest" description="Disordered" evidence="2">
    <location>
        <begin position="403"/>
        <end position="437"/>
    </location>
</feature>
<keyword evidence="4" id="KW-1185">Reference proteome</keyword>
<keyword evidence="1" id="KW-0040">ANK repeat</keyword>
<feature type="non-terminal residue" evidence="3">
    <location>
        <position position="1"/>
    </location>
</feature>
<dbReference type="EMBL" id="AGNL01000997">
    <property type="protein sequence ID" value="EJK77347.1"/>
    <property type="molecule type" value="Genomic_DNA"/>
</dbReference>
<evidence type="ECO:0000313" key="4">
    <source>
        <dbReference type="Proteomes" id="UP000266841"/>
    </source>
</evidence>
<feature type="compositionally biased region" description="Polar residues" evidence="2">
    <location>
        <begin position="408"/>
        <end position="421"/>
    </location>
</feature>
<protein>
    <submittedName>
        <fullName evidence="3">Uncharacterized protein</fullName>
    </submittedName>
</protein>
<evidence type="ECO:0000256" key="2">
    <source>
        <dbReference type="SAM" id="MobiDB-lite"/>
    </source>
</evidence>
<evidence type="ECO:0000256" key="1">
    <source>
        <dbReference type="PROSITE-ProRule" id="PRU00023"/>
    </source>
</evidence>
<dbReference type="Pfam" id="PF00023">
    <property type="entry name" value="Ank"/>
    <property type="match status" value="1"/>
</dbReference>
<feature type="compositionally biased region" description="Basic residues" evidence="2">
    <location>
        <begin position="424"/>
        <end position="437"/>
    </location>
</feature>
<name>K0TR83_THAOC</name>
<evidence type="ECO:0000313" key="3">
    <source>
        <dbReference type="EMBL" id="EJK77347.1"/>
    </source>
</evidence>